<reference evidence="1" key="2">
    <citation type="submission" date="2024-10" db="UniProtKB">
        <authorList>
            <consortium name="EnsemblProtists"/>
        </authorList>
    </citation>
    <scope>IDENTIFICATION</scope>
</reference>
<keyword evidence="2" id="KW-1185">Reference proteome</keyword>
<dbReference type="GeneID" id="17267163"/>
<protein>
    <submittedName>
        <fullName evidence="1">Uncharacterized protein</fullName>
    </submittedName>
</protein>
<proteinExistence type="predicted"/>
<sequence length="162" mass="18272">MARYPVDTPDRAEVIAADMQTKHASTTINVLVSSIESEAGISALVDLLDPMRSHEQEKSTPLHLRCPDCRAKHNLSYAEESTRLAQGKQVPYDGAMDRTRKYVQLSRDIIFEGEMLWRLDTQMLHSHTGFEPYAKEWTTFADEPPQLVEPLRIALSLSSNSA</sequence>
<dbReference type="EnsemblProtists" id="EOD21616">
    <property type="protein sequence ID" value="EOD21616"/>
    <property type="gene ID" value="EMIHUDRAFT_207552"/>
</dbReference>
<evidence type="ECO:0000313" key="1">
    <source>
        <dbReference type="EnsemblProtists" id="EOD21616"/>
    </source>
</evidence>
<dbReference type="RefSeq" id="XP_005774045.1">
    <property type="nucleotide sequence ID" value="XM_005773988.1"/>
</dbReference>
<organism evidence="1 2">
    <name type="scientific">Emiliania huxleyi (strain CCMP1516)</name>
    <dbReference type="NCBI Taxonomy" id="280463"/>
    <lineage>
        <taxon>Eukaryota</taxon>
        <taxon>Haptista</taxon>
        <taxon>Haptophyta</taxon>
        <taxon>Prymnesiophyceae</taxon>
        <taxon>Isochrysidales</taxon>
        <taxon>Noelaerhabdaceae</taxon>
        <taxon>Emiliania</taxon>
    </lineage>
</organism>
<dbReference type="HOGENOM" id="CLU_1638517_0_0_1"/>
<accession>A0A0D3JDN1</accession>
<dbReference type="Proteomes" id="UP000013827">
    <property type="component" value="Unassembled WGS sequence"/>
</dbReference>
<reference evidence="2" key="1">
    <citation type="journal article" date="2013" name="Nature">
        <title>Pan genome of the phytoplankton Emiliania underpins its global distribution.</title>
        <authorList>
            <person name="Read B.A."/>
            <person name="Kegel J."/>
            <person name="Klute M.J."/>
            <person name="Kuo A."/>
            <person name="Lefebvre S.C."/>
            <person name="Maumus F."/>
            <person name="Mayer C."/>
            <person name="Miller J."/>
            <person name="Monier A."/>
            <person name="Salamov A."/>
            <person name="Young J."/>
            <person name="Aguilar M."/>
            <person name="Claverie J.M."/>
            <person name="Frickenhaus S."/>
            <person name="Gonzalez K."/>
            <person name="Herman E.K."/>
            <person name="Lin Y.C."/>
            <person name="Napier J."/>
            <person name="Ogata H."/>
            <person name="Sarno A.F."/>
            <person name="Shmutz J."/>
            <person name="Schroeder D."/>
            <person name="de Vargas C."/>
            <person name="Verret F."/>
            <person name="von Dassow P."/>
            <person name="Valentin K."/>
            <person name="Van de Peer Y."/>
            <person name="Wheeler G."/>
            <person name="Dacks J.B."/>
            <person name="Delwiche C.F."/>
            <person name="Dyhrman S.T."/>
            <person name="Glockner G."/>
            <person name="John U."/>
            <person name="Richards T."/>
            <person name="Worden A.Z."/>
            <person name="Zhang X."/>
            <person name="Grigoriev I.V."/>
            <person name="Allen A.E."/>
            <person name="Bidle K."/>
            <person name="Borodovsky M."/>
            <person name="Bowler C."/>
            <person name="Brownlee C."/>
            <person name="Cock J.M."/>
            <person name="Elias M."/>
            <person name="Gladyshev V.N."/>
            <person name="Groth M."/>
            <person name="Guda C."/>
            <person name="Hadaegh A."/>
            <person name="Iglesias-Rodriguez M.D."/>
            <person name="Jenkins J."/>
            <person name="Jones B.M."/>
            <person name="Lawson T."/>
            <person name="Leese F."/>
            <person name="Lindquist E."/>
            <person name="Lobanov A."/>
            <person name="Lomsadze A."/>
            <person name="Malik S.B."/>
            <person name="Marsh M.E."/>
            <person name="Mackinder L."/>
            <person name="Mock T."/>
            <person name="Mueller-Roeber B."/>
            <person name="Pagarete A."/>
            <person name="Parker M."/>
            <person name="Probert I."/>
            <person name="Quesneville H."/>
            <person name="Raines C."/>
            <person name="Rensing S.A."/>
            <person name="Riano-Pachon D.M."/>
            <person name="Richier S."/>
            <person name="Rokitta S."/>
            <person name="Shiraiwa Y."/>
            <person name="Soanes D.M."/>
            <person name="van der Giezen M."/>
            <person name="Wahlund T.M."/>
            <person name="Williams B."/>
            <person name="Wilson W."/>
            <person name="Wolfe G."/>
            <person name="Wurch L.L."/>
        </authorList>
    </citation>
    <scope>NUCLEOTIDE SEQUENCE</scope>
</reference>
<dbReference type="KEGG" id="ehx:EMIHUDRAFT_207552"/>
<dbReference type="PaxDb" id="2903-EOD21616"/>
<evidence type="ECO:0000313" key="2">
    <source>
        <dbReference type="Proteomes" id="UP000013827"/>
    </source>
</evidence>
<name>A0A0D3JDN1_EMIH1</name>
<dbReference type="AlphaFoldDB" id="A0A0D3JDN1"/>